<feature type="domain" description="Cupin type-2" evidence="2">
    <location>
        <begin position="45"/>
        <end position="116"/>
    </location>
</feature>
<evidence type="ECO:0000256" key="1">
    <source>
        <dbReference type="ARBA" id="ARBA00022723"/>
    </source>
</evidence>
<evidence type="ECO:0000259" key="2">
    <source>
        <dbReference type="Pfam" id="PF07883"/>
    </source>
</evidence>
<protein>
    <submittedName>
        <fullName evidence="3">Cupin domain-containing protein</fullName>
    </submittedName>
</protein>
<dbReference type="Gene3D" id="2.60.120.10">
    <property type="entry name" value="Jelly Rolls"/>
    <property type="match status" value="1"/>
</dbReference>
<dbReference type="InterPro" id="IPR014710">
    <property type="entry name" value="RmlC-like_jellyroll"/>
</dbReference>
<dbReference type="Proteomes" id="UP001429984">
    <property type="component" value="Unassembled WGS sequence"/>
</dbReference>
<keyword evidence="1" id="KW-0479">Metal-binding</keyword>
<organism evidence="3 4">
    <name type="scientific">Lysobacter niastensis</name>
    <dbReference type="NCBI Taxonomy" id="380629"/>
    <lineage>
        <taxon>Bacteria</taxon>
        <taxon>Pseudomonadati</taxon>
        <taxon>Pseudomonadota</taxon>
        <taxon>Gammaproteobacteria</taxon>
        <taxon>Lysobacterales</taxon>
        <taxon>Lysobacteraceae</taxon>
        <taxon>Lysobacter</taxon>
    </lineage>
</organism>
<proteinExistence type="predicted"/>
<evidence type="ECO:0000313" key="4">
    <source>
        <dbReference type="Proteomes" id="UP001429984"/>
    </source>
</evidence>
<name>A0ABS0B4D8_9GAMM</name>
<dbReference type="PANTHER" id="PTHR35848:SF6">
    <property type="entry name" value="CUPIN TYPE-2 DOMAIN-CONTAINING PROTEIN"/>
    <property type="match status" value="1"/>
</dbReference>
<gene>
    <name evidence="3" type="ORF">IU514_05395</name>
</gene>
<comment type="caution">
    <text evidence="3">The sequence shown here is derived from an EMBL/GenBank/DDBJ whole genome shotgun (WGS) entry which is preliminary data.</text>
</comment>
<keyword evidence="4" id="KW-1185">Reference proteome</keyword>
<dbReference type="InterPro" id="IPR051610">
    <property type="entry name" value="GPI/OXD"/>
</dbReference>
<accession>A0ABS0B4D8</accession>
<dbReference type="PANTHER" id="PTHR35848">
    <property type="entry name" value="OXALATE-BINDING PROTEIN"/>
    <property type="match status" value="1"/>
</dbReference>
<dbReference type="Pfam" id="PF07883">
    <property type="entry name" value="Cupin_2"/>
    <property type="match status" value="1"/>
</dbReference>
<dbReference type="SUPFAM" id="SSF51182">
    <property type="entry name" value="RmlC-like cupins"/>
    <property type="match status" value="1"/>
</dbReference>
<dbReference type="CDD" id="cd02224">
    <property type="entry name" value="cupin_SPO2919-like"/>
    <property type="match status" value="1"/>
</dbReference>
<dbReference type="InterPro" id="IPR013096">
    <property type="entry name" value="Cupin_2"/>
</dbReference>
<sequence length="165" mass="17820">MLNLDAVEFVDYERGSPGADPERYGSRRGAVGPRIGATQLGYNVTVIAPGKRAFPAHHHAVNEEMFFILEGQGEVRIGDAVHPLRAGDFIACPAGASDTAHQIRNTGTADLKYIAVSTMRYPEVVGYPDSGKFGVRADLPGPAGTRENFVYIGRAGESHDYWEGE</sequence>
<dbReference type="InterPro" id="IPR011051">
    <property type="entry name" value="RmlC_Cupin_sf"/>
</dbReference>
<reference evidence="3 4" key="1">
    <citation type="submission" date="2020-11" db="EMBL/GenBank/DDBJ databases">
        <title>Draft Genome Sequence and Secondary Metabolite Biosynthetic Potential of the Lysobacter niastensis Type strain DSM 18481.</title>
        <authorList>
            <person name="Turrini P."/>
            <person name="Artuso I."/>
            <person name="Tescari M."/>
            <person name="Lugli G.A."/>
            <person name="Frangipani E."/>
            <person name="Ventura M."/>
            <person name="Visca P."/>
        </authorList>
    </citation>
    <scope>NUCLEOTIDE SEQUENCE [LARGE SCALE GENOMIC DNA]</scope>
    <source>
        <strain evidence="3 4">DSM 18481</strain>
    </source>
</reference>
<dbReference type="EMBL" id="JADLZT010000003">
    <property type="protein sequence ID" value="MBF6023465.1"/>
    <property type="molecule type" value="Genomic_DNA"/>
</dbReference>
<evidence type="ECO:0000313" key="3">
    <source>
        <dbReference type="EMBL" id="MBF6023465.1"/>
    </source>
</evidence>